<dbReference type="Proteomes" id="UP000315295">
    <property type="component" value="Unassembled WGS sequence"/>
</dbReference>
<dbReference type="STRING" id="106549.A0A540MMA3"/>
<protein>
    <submittedName>
        <fullName evidence="1">Uncharacterized protein</fullName>
    </submittedName>
</protein>
<gene>
    <name evidence="1" type="ORF">C1H46_014521</name>
</gene>
<name>A0A540MMA3_MALBA</name>
<comment type="caution">
    <text evidence="1">The sequence shown here is derived from an EMBL/GenBank/DDBJ whole genome shotgun (WGS) entry which is preliminary data.</text>
</comment>
<proteinExistence type="predicted"/>
<organism evidence="1 2">
    <name type="scientific">Malus baccata</name>
    <name type="common">Siberian crab apple</name>
    <name type="synonym">Pyrus baccata</name>
    <dbReference type="NCBI Taxonomy" id="106549"/>
    <lineage>
        <taxon>Eukaryota</taxon>
        <taxon>Viridiplantae</taxon>
        <taxon>Streptophyta</taxon>
        <taxon>Embryophyta</taxon>
        <taxon>Tracheophyta</taxon>
        <taxon>Spermatophyta</taxon>
        <taxon>Magnoliopsida</taxon>
        <taxon>eudicotyledons</taxon>
        <taxon>Gunneridae</taxon>
        <taxon>Pentapetalae</taxon>
        <taxon>rosids</taxon>
        <taxon>fabids</taxon>
        <taxon>Rosales</taxon>
        <taxon>Rosaceae</taxon>
        <taxon>Amygdaloideae</taxon>
        <taxon>Maleae</taxon>
        <taxon>Malus</taxon>
    </lineage>
</organism>
<evidence type="ECO:0000313" key="1">
    <source>
        <dbReference type="EMBL" id="TQD99908.1"/>
    </source>
</evidence>
<dbReference type="EMBL" id="VIEB01000226">
    <property type="protein sequence ID" value="TQD99908.1"/>
    <property type="molecule type" value="Genomic_DNA"/>
</dbReference>
<reference evidence="1 2" key="1">
    <citation type="journal article" date="2019" name="G3 (Bethesda)">
        <title>Sequencing of a Wild Apple (Malus baccata) Genome Unravels the Differences Between Cultivated and Wild Apple Species Regarding Disease Resistance and Cold Tolerance.</title>
        <authorList>
            <person name="Chen X."/>
        </authorList>
    </citation>
    <scope>NUCLEOTIDE SEQUENCE [LARGE SCALE GENOMIC DNA]</scope>
    <source>
        <strain evidence="2">cv. Shandingzi</strain>
        <tissue evidence="1">Leaves</tissue>
    </source>
</reference>
<sequence length="109" mass="12860">MSTVEERVQNWQETWEQSHVQRWQEAWDAGLVRSQGLLHLTLKPYAVNNWIMIKQLVWNVVDYEMALEYATQSGVSEEPRDAIFLQSLEAAEDNFIDLHSPTFVFRLFC</sequence>
<evidence type="ECO:0000313" key="2">
    <source>
        <dbReference type="Proteomes" id="UP000315295"/>
    </source>
</evidence>
<dbReference type="AlphaFoldDB" id="A0A540MMA3"/>
<keyword evidence="2" id="KW-1185">Reference proteome</keyword>
<accession>A0A540MMA3</accession>